<keyword evidence="2" id="KW-1185">Reference proteome</keyword>
<dbReference type="AlphaFoldDB" id="A0A6A6HQC7"/>
<reference evidence="1" key="1">
    <citation type="journal article" date="2020" name="Stud. Mycol.">
        <title>101 Dothideomycetes genomes: a test case for predicting lifestyles and emergence of pathogens.</title>
        <authorList>
            <person name="Haridas S."/>
            <person name="Albert R."/>
            <person name="Binder M."/>
            <person name="Bloem J."/>
            <person name="Labutti K."/>
            <person name="Salamov A."/>
            <person name="Andreopoulos B."/>
            <person name="Baker S."/>
            <person name="Barry K."/>
            <person name="Bills G."/>
            <person name="Bluhm B."/>
            <person name="Cannon C."/>
            <person name="Castanera R."/>
            <person name="Culley D."/>
            <person name="Daum C."/>
            <person name="Ezra D."/>
            <person name="Gonzalez J."/>
            <person name="Henrissat B."/>
            <person name="Kuo A."/>
            <person name="Liang C."/>
            <person name="Lipzen A."/>
            <person name="Lutzoni F."/>
            <person name="Magnuson J."/>
            <person name="Mondo S."/>
            <person name="Nolan M."/>
            <person name="Ohm R."/>
            <person name="Pangilinan J."/>
            <person name="Park H.-J."/>
            <person name="Ramirez L."/>
            <person name="Alfaro M."/>
            <person name="Sun H."/>
            <person name="Tritt A."/>
            <person name="Yoshinaga Y."/>
            <person name="Zwiers L.-H."/>
            <person name="Turgeon B."/>
            <person name="Goodwin S."/>
            <person name="Spatafora J."/>
            <person name="Crous P."/>
            <person name="Grigoriev I."/>
        </authorList>
    </citation>
    <scope>NUCLEOTIDE SEQUENCE</scope>
    <source>
        <strain evidence="1">CBS 122368</strain>
    </source>
</reference>
<protein>
    <submittedName>
        <fullName evidence="1">Uncharacterized protein</fullName>
    </submittedName>
</protein>
<accession>A0A6A6HQC7</accession>
<dbReference type="RefSeq" id="XP_033675221.1">
    <property type="nucleotide sequence ID" value="XM_033830677.1"/>
</dbReference>
<name>A0A6A6HQC7_9PLEO</name>
<dbReference type="EMBL" id="ML987227">
    <property type="protein sequence ID" value="KAF2240217.1"/>
    <property type="molecule type" value="Genomic_DNA"/>
</dbReference>
<proteinExistence type="predicted"/>
<dbReference type="OrthoDB" id="5413892at2759"/>
<dbReference type="Proteomes" id="UP000800094">
    <property type="component" value="Unassembled WGS sequence"/>
</dbReference>
<organism evidence="1 2">
    <name type="scientific">Trematosphaeria pertusa</name>
    <dbReference type="NCBI Taxonomy" id="390896"/>
    <lineage>
        <taxon>Eukaryota</taxon>
        <taxon>Fungi</taxon>
        <taxon>Dikarya</taxon>
        <taxon>Ascomycota</taxon>
        <taxon>Pezizomycotina</taxon>
        <taxon>Dothideomycetes</taxon>
        <taxon>Pleosporomycetidae</taxon>
        <taxon>Pleosporales</taxon>
        <taxon>Massarineae</taxon>
        <taxon>Trematosphaeriaceae</taxon>
        <taxon>Trematosphaeria</taxon>
    </lineage>
</organism>
<gene>
    <name evidence="1" type="ORF">BU26DRAFT_526186</name>
</gene>
<dbReference type="GeneID" id="54584007"/>
<sequence length="196" mass="21367">MADAALGPQPDFTVMAVGCEETANTLTNTANTFANTFNNMAAQIRNCQNLPTVRSDNDIATALRGIGEQLNDIKGDIRQLDARVGRLEQGMKSGFRRVDVQLLNQQARLENSQNIAGNVDENLTPLYSLTAADAQPQVIPDFPSRIDDISQMDGGRVNELLRHLEQGTTGNLGQRRTRLKRAVGGYIRATGPFAKV</sequence>
<evidence type="ECO:0000313" key="2">
    <source>
        <dbReference type="Proteomes" id="UP000800094"/>
    </source>
</evidence>
<evidence type="ECO:0000313" key="1">
    <source>
        <dbReference type="EMBL" id="KAF2240217.1"/>
    </source>
</evidence>